<sequence length="161" mass="19659">MTEPYCYFTGQRYGQLEHLLDLNWVYVWLINKLKSWEQMHCFQYELPLKILQPDALCGIWNTITKRMKFYFLEMDRSKNHFDKVEKYNRWYEADGYIGQWWLDQTDRFPVILVVTLTTRRKEKIMEKIAKENTNGLEFKVMLLSEIKGGRYDNNWFLCEGQ</sequence>
<dbReference type="STRING" id="696281.Desru_0710"/>
<accession>F6DTX6</accession>
<reference evidence="2" key="1">
    <citation type="submission" date="2011-05" db="EMBL/GenBank/DDBJ databases">
        <title>Complete sequence of Desulfotomaculum ruminis DSM 2154.</title>
        <authorList>
            <person name="Lucas S."/>
            <person name="Copeland A."/>
            <person name="Lapidus A."/>
            <person name="Cheng J.-F."/>
            <person name="Goodwin L."/>
            <person name="Pitluck S."/>
            <person name="Lu M."/>
            <person name="Detter J.C."/>
            <person name="Han C."/>
            <person name="Tapia R."/>
            <person name="Land M."/>
            <person name="Hauser L."/>
            <person name="Kyrpides N."/>
            <person name="Ivanova N."/>
            <person name="Mikhailova N."/>
            <person name="Pagani I."/>
            <person name="Stams A.J.M."/>
            <person name="Plugge C.M."/>
            <person name="Muyzer G."/>
            <person name="Kuever J."/>
            <person name="Parshina S.N."/>
            <person name="Ivanova A.E."/>
            <person name="Nazina T.N."/>
            <person name="Brambilla E."/>
            <person name="Spring S."/>
            <person name="Klenk H.-P."/>
            <person name="Woyke T."/>
        </authorList>
    </citation>
    <scope>NUCLEOTIDE SEQUENCE [LARGE SCALE GENOMIC DNA]</scope>
    <source>
        <strain evidence="2">ATCC 23193 / DSM 2154 / NCIB 8452 / DL</strain>
    </source>
</reference>
<dbReference type="HOGENOM" id="CLU_113647_0_0_9"/>
<dbReference type="KEGG" id="dru:Desru_0710"/>
<proteinExistence type="predicted"/>
<dbReference type="EMBL" id="CP002780">
    <property type="protein sequence ID" value="AEG58994.1"/>
    <property type="molecule type" value="Genomic_DNA"/>
</dbReference>
<name>F6DTX6_DESRL</name>
<evidence type="ECO:0000313" key="1">
    <source>
        <dbReference type="EMBL" id="AEG58994.1"/>
    </source>
</evidence>
<organism evidence="1 2">
    <name type="scientific">Desulforamulus ruminis (strain ATCC 23193 / DSM 2154 / NCIMB 8452 / DL)</name>
    <name type="common">Desulfotomaculum ruminis</name>
    <dbReference type="NCBI Taxonomy" id="696281"/>
    <lineage>
        <taxon>Bacteria</taxon>
        <taxon>Bacillati</taxon>
        <taxon>Bacillota</taxon>
        <taxon>Clostridia</taxon>
        <taxon>Eubacteriales</taxon>
        <taxon>Peptococcaceae</taxon>
        <taxon>Desulforamulus</taxon>
    </lineage>
</organism>
<dbReference type="eggNOG" id="ENOG50330Q5">
    <property type="taxonomic scope" value="Bacteria"/>
</dbReference>
<dbReference type="AlphaFoldDB" id="F6DTX6"/>
<reference evidence="1 2" key="2">
    <citation type="journal article" date="2012" name="Stand. Genomic Sci.">
        <title>Complete genome sequence of the sulfate-reducing firmicute Desulfotomaculum ruminis type strain (DL(T)).</title>
        <authorList>
            <person name="Spring S."/>
            <person name="Visser M."/>
            <person name="Lu M."/>
            <person name="Copeland A."/>
            <person name="Lapidus A."/>
            <person name="Lucas S."/>
            <person name="Cheng J.F."/>
            <person name="Han C."/>
            <person name="Tapia R."/>
            <person name="Goodwin L.A."/>
            <person name="Pitluck S."/>
            <person name="Ivanova N."/>
            <person name="Land M."/>
            <person name="Hauser L."/>
            <person name="Larimer F."/>
            <person name="Rohde M."/>
            <person name="Goker M."/>
            <person name="Detter J.C."/>
            <person name="Kyrpides N.C."/>
            <person name="Woyke T."/>
            <person name="Schaap P.J."/>
            <person name="Plugge C.M."/>
            <person name="Muyzer G."/>
            <person name="Kuever J."/>
            <person name="Pereira I.A."/>
            <person name="Parshina S.N."/>
            <person name="Bernier-Latmani R."/>
            <person name="Stams A.J."/>
            <person name="Klenk H.P."/>
        </authorList>
    </citation>
    <scope>NUCLEOTIDE SEQUENCE [LARGE SCALE GENOMIC DNA]</scope>
    <source>
        <strain evidence="2">ATCC 23193 / DSM 2154 / NCIB 8452 / DL</strain>
    </source>
</reference>
<gene>
    <name evidence="1" type="ordered locus">Desru_0710</name>
</gene>
<keyword evidence="2" id="KW-1185">Reference proteome</keyword>
<dbReference type="Proteomes" id="UP000009234">
    <property type="component" value="Chromosome"/>
</dbReference>
<evidence type="ECO:0000313" key="2">
    <source>
        <dbReference type="Proteomes" id="UP000009234"/>
    </source>
</evidence>
<protein>
    <submittedName>
        <fullName evidence="1">Uncharacterized protein</fullName>
    </submittedName>
</protein>